<keyword evidence="2" id="KW-1185">Reference proteome</keyword>
<dbReference type="Proteomes" id="UP001143981">
    <property type="component" value="Unassembled WGS sequence"/>
</dbReference>
<reference evidence="1" key="1">
    <citation type="submission" date="2022-07" db="EMBL/GenBank/DDBJ databases">
        <title>Phylogenomic reconstructions and comparative analyses of Kickxellomycotina fungi.</title>
        <authorList>
            <person name="Reynolds N.K."/>
            <person name="Stajich J.E."/>
            <person name="Barry K."/>
            <person name="Grigoriev I.V."/>
            <person name="Crous P."/>
            <person name="Smith M.E."/>
        </authorList>
    </citation>
    <scope>NUCLEOTIDE SEQUENCE</scope>
    <source>
        <strain evidence="1">BCRC 34381</strain>
    </source>
</reference>
<dbReference type="SUPFAM" id="SSF51735">
    <property type="entry name" value="NAD(P)-binding Rossmann-fold domains"/>
    <property type="match status" value="1"/>
</dbReference>
<protein>
    <submittedName>
        <fullName evidence="1">Uncharacterized protein</fullName>
    </submittedName>
</protein>
<sequence length="289" mass="30887">MSRVEVLILGRGFVGGYLAELLAATGTSYSSTTTDGRDGTIVWRLADDADSNYSALPVASVVVVTFPLQGHAAATRLIDGYGGHWRAGAAGGSSGPRWIYLGSSRAFTEVPSNRFTTPSASVGGLRTEAEECIIGEHGGCVLNLVGLWGGAREPEKWGRFYTKDRLRKRIEDRSLHLIHGADAARAICAVATSSLGTGFPGGRWLVSDGRVYDILQIVASDGNVHGLLAALLEDKHVQGLLGASRVEDVPMGEHVVTQRIDSSHFWSQFGIEPRYPYAFGGADPYRPGE</sequence>
<comment type="caution">
    <text evidence="1">The sequence shown here is derived from an EMBL/GenBank/DDBJ whole genome shotgun (WGS) entry which is preliminary data.</text>
</comment>
<evidence type="ECO:0000313" key="2">
    <source>
        <dbReference type="Proteomes" id="UP001143981"/>
    </source>
</evidence>
<dbReference type="EMBL" id="JANBOI010000145">
    <property type="protein sequence ID" value="KAJ1733372.1"/>
    <property type="molecule type" value="Genomic_DNA"/>
</dbReference>
<name>A0A9W8CXY7_9FUNG</name>
<dbReference type="Gene3D" id="3.40.50.720">
    <property type="entry name" value="NAD(P)-binding Rossmann-like Domain"/>
    <property type="match status" value="1"/>
</dbReference>
<dbReference type="OrthoDB" id="674948at2759"/>
<dbReference type="AlphaFoldDB" id="A0A9W8CXY7"/>
<gene>
    <name evidence="1" type="ORF">LPJ61_001595</name>
</gene>
<evidence type="ECO:0000313" key="1">
    <source>
        <dbReference type="EMBL" id="KAJ1733372.1"/>
    </source>
</evidence>
<organism evidence="1 2">
    <name type="scientific">Coemansia biformis</name>
    <dbReference type="NCBI Taxonomy" id="1286918"/>
    <lineage>
        <taxon>Eukaryota</taxon>
        <taxon>Fungi</taxon>
        <taxon>Fungi incertae sedis</taxon>
        <taxon>Zoopagomycota</taxon>
        <taxon>Kickxellomycotina</taxon>
        <taxon>Kickxellomycetes</taxon>
        <taxon>Kickxellales</taxon>
        <taxon>Kickxellaceae</taxon>
        <taxon>Coemansia</taxon>
    </lineage>
</organism>
<dbReference type="PANTHER" id="PTHR40129">
    <property type="entry name" value="KETOPANTOATE REDUCTASE N-TERMINAL DOMAIN-CONTAINING PROTEIN"/>
    <property type="match status" value="1"/>
</dbReference>
<dbReference type="PANTHER" id="PTHR40129:SF2">
    <property type="entry name" value="KETOPANTOATE REDUCTASE N-TERMINAL DOMAIN-CONTAINING PROTEIN"/>
    <property type="match status" value="1"/>
</dbReference>
<accession>A0A9W8CXY7</accession>
<dbReference type="InterPro" id="IPR036291">
    <property type="entry name" value="NAD(P)-bd_dom_sf"/>
</dbReference>
<proteinExistence type="predicted"/>